<dbReference type="Pfam" id="PF05569">
    <property type="entry name" value="Peptidase_M56"/>
    <property type="match status" value="1"/>
</dbReference>
<accession>A0ABT2FHS5</accession>
<feature type="transmembrane region" description="Helical" evidence="5">
    <location>
        <begin position="84"/>
        <end position="108"/>
    </location>
</feature>
<comment type="subcellular location">
    <subcellularLocation>
        <location evidence="5">Cell inner membrane</location>
        <topology evidence="5">Single-pass membrane protein</topology>
        <orientation evidence="5">Periplasmic side</orientation>
    </subcellularLocation>
    <subcellularLocation>
        <location evidence="1">Membrane</location>
        <topology evidence="1">Single-pass membrane protein</topology>
    </subcellularLocation>
</comment>
<dbReference type="RefSeq" id="WP_238895287.1">
    <property type="nucleotide sequence ID" value="NZ_JAKOGG010000003.1"/>
</dbReference>
<evidence type="ECO:0000313" key="7">
    <source>
        <dbReference type="EMBL" id="MCS4555875.1"/>
    </source>
</evidence>
<keyword evidence="5" id="KW-0653">Protein transport</keyword>
<sequence>MSQWLISQTIGISLLASVLLLLHRSNLKRLGIHYTYLLWLSLLLLPASSWLIQAGQQWLSHSAQPSQLAVFRVYMQQAVGDVELLAGFSLLSGVYLIGVSAMLALLLGHGIYLRQLRRNALPCTLSFSAPLPIKQHAAVNSPMLSGVFQPMILVPHNFAELEINAQRCVIEHELRHQQRGDLLSNTLAWLLLSMQWFNPLAWLAYGRFRDDQELACDADATTSMSSQQRIRYSETLLHYSQQPLLSVMNTHYGNKHTLKERIMQLQQHKPHGRKRVILAMLTLSCGLSAALLNQQVMADTSSADITATTPINRVEPNYPLEAAKQRIEGHVSFKFDITAAGNVTNVRVIDSQPQGMFDHEATVALEQWQYPASGAEQKDMMVQLAFQLEPTAQQ</sequence>
<dbReference type="InterPro" id="IPR006260">
    <property type="entry name" value="TonB/TolA_C"/>
</dbReference>
<dbReference type="InterPro" id="IPR052173">
    <property type="entry name" value="Beta-lactam_resp_regulator"/>
</dbReference>
<evidence type="ECO:0000313" key="8">
    <source>
        <dbReference type="Proteomes" id="UP001201549"/>
    </source>
</evidence>
<reference evidence="8" key="1">
    <citation type="submission" date="2023-07" db="EMBL/GenBank/DDBJ databases">
        <title>Shewanella mangrovi sp. nov., an acetaldehyde- degrading bacterium isolated from mangrove sediment.</title>
        <authorList>
            <person name="Liu Y."/>
        </authorList>
    </citation>
    <scope>NUCLEOTIDE SEQUENCE [LARGE SCALE GENOMIC DNA]</scope>
    <source>
        <strain evidence="8">C32</strain>
    </source>
</reference>
<dbReference type="Proteomes" id="UP001201549">
    <property type="component" value="Unassembled WGS sequence"/>
</dbReference>
<feature type="transmembrane region" description="Helical" evidence="5">
    <location>
        <begin position="6"/>
        <end position="22"/>
    </location>
</feature>
<dbReference type="NCBIfam" id="TIGR01352">
    <property type="entry name" value="tonB_Cterm"/>
    <property type="match status" value="1"/>
</dbReference>
<dbReference type="CDD" id="cd07341">
    <property type="entry name" value="M56_BlaR1_MecR1_like"/>
    <property type="match status" value="1"/>
</dbReference>
<protein>
    <recommendedName>
        <fullName evidence="5">Protein TonB</fullName>
    </recommendedName>
</protein>
<keyword evidence="8" id="KW-1185">Reference proteome</keyword>
<dbReference type="EMBL" id="JAKOGG010000003">
    <property type="protein sequence ID" value="MCS4555875.1"/>
    <property type="molecule type" value="Genomic_DNA"/>
</dbReference>
<evidence type="ECO:0000256" key="4">
    <source>
        <dbReference type="ARBA" id="ARBA00023136"/>
    </source>
</evidence>
<organism evidence="7 8">
    <name type="scientific">Shewanella electrica</name>
    <dbReference type="NCBI Taxonomy" id="515560"/>
    <lineage>
        <taxon>Bacteria</taxon>
        <taxon>Pseudomonadati</taxon>
        <taxon>Pseudomonadota</taxon>
        <taxon>Gammaproteobacteria</taxon>
        <taxon>Alteromonadales</taxon>
        <taxon>Shewanellaceae</taxon>
        <taxon>Shewanella</taxon>
    </lineage>
</organism>
<keyword evidence="5" id="KW-0997">Cell inner membrane</keyword>
<dbReference type="PROSITE" id="PS52015">
    <property type="entry name" value="TONB_CTD"/>
    <property type="match status" value="1"/>
</dbReference>
<feature type="transmembrane region" description="Helical" evidence="5">
    <location>
        <begin position="34"/>
        <end position="52"/>
    </location>
</feature>
<feature type="domain" description="TonB C-terminal" evidence="6">
    <location>
        <begin position="303"/>
        <end position="394"/>
    </location>
</feature>
<name>A0ABT2FHS5_9GAMM</name>
<evidence type="ECO:0000256" key="2">
    <source>
        <dbReference type="ARBA" id="ARBA00022692"/>
    </source>
</evidence>
<keyword evidence="4 5" id="KW-0472">Membrane</keyword>
<dbReference type="Pfam" id="PF03544">
    <property type="entry name" value="TonB_C"/>
    <property type="match status" value="1"/>
</dbReference>
<dbReference type="InterPro" id="IPR003538">
    <property type="entry name" value="TonB"/>
</dbReference>
<keyword evidence="5" id="KW-0813">Transport</keyword>
<comment type="caution">
    <text evidence="5">Lacks conserved residue(s) required for the propagation of feature annotation.</text>
</comment>
<dbReference type="PANTHER" id="PTHR34978">
    <property type="entry name" value="POSSIBLE SENSOR-TRANSDUCER PROTEIN BLAR"/>
    <property type="match status" value="1"/>
</dbReference>
<keyword evidence="5" id="KW-0735">Signal-anchor</keyword>
<evidence type="ECO:0000256" key="5">
    <source>
        <dbReference type="RuleBase" id="RU362123"/>
    </source>
</evidence>
<evidence type="ECO:0000256" key="1">
    <source>
        <dbReference type="ARBA" id="ARBA00004167"/>
    </source>
</evidence>
<comment type="function">
    <text evidence="5">Interacts with outer membrane receptor proteins that carry out high-affinity binding and energy dependent uptake into the periplasmic space of specific substrates. It could act to transduce energy from the cytoplasmic membrane to specific energy-requiring processes in the outer membrane, resulting in the release into the periplasm of ligands bound by these outer membrane proteins.</text>
</comment>
<proteinExistence type="inferred from homology"/>
<dbReference type="InterPro" id="IPR008756">
    <property type="entry name" value="Peptidase_M56"/>
</dbReference>
<feature type="transmembrane region" description="Helical" evidence="5">
    <location>
        <begin position="276"/>
        <end position="292"/>
    </location>
</feature>
<comment type="caution">
    <text evidence="7">The sequence shown here is derived from an EMBL/GenBank/DDBJ whole genome shotgun (WGS) entry which is preliminary data.</text>
</comment>
<dbReference type="SUPFAM" id="SSF74653">
    <property type="entry name" value="TolA/TonB C-terminal domain"/>
    <property type="match status" value="1"/>
</dbReference>
<dbReference type="Gene3D" id="3.30.2420.10">
    <property type="entry name" value="TonB"/>
    <property type="match status" value="1"/>
</dbReference>
<keyword evidence="3 5" id="KW-1133">Transmembrane helix</keyword>
<keyword evidence="2 5" id="KW-0812">Transmembrane</keyword>
<dbReference type="PRINTS" id="PR01374">
    <property type="entry name" value="TONBPROTEIN"/>
</dbReference>
<keyword evidence="5" id="KW-1003">Cell membrane</keyword>
<gene>
    <name evidence="7" type="ORF">L9G74_05435</name>
</gene>
<evidence type="ECO:0000259" key="6">
    <source>
        <dbReference type="PROSITE" id="PS52015"/>
    </source>
</evidence>
<dbReference type="InterPro" id="IPR037682">
    <property type="entry name" value="TonB_C"/>
</dbReference>
<comment type="similarity">
    <text evidence="5">Belongs to the TonB family.</text>
</comment>
<evidence type="ECO:0000256" key="3">
    <source>
        <dbReference type="ARBA" id="ARBA00022989"/>
    </source>
</evidence>
<dbReference type="PANTHER" id="PTHR34978:SF3">
    <property type="entry name" value="SLR0241 PROTEIN"/>
    <property type="match status" value="1"/>
</dbReference>